<feature type="domain" description="DUF6285" evidence="1">
    <location>
        <begin position="23"/>
        <end position="115"/>
    </location>
</feature>
<dbReference type="Proteomes" id="UP001329505">
    <property type="component" value="Unassembled WGS sequence"/>
</dbReference>
<dbReference type="AlphaFoldDB" id="A0A1H9JSD9"/>
<sequence length="118" mass="12903">MTQPNAAQLLDIARQTLLEQVLPELSGELRYPALMIANAMAIAARESRLQGELEVQEHARLGAVLEAPPATLAGTRQHLAQTIREGRHDAPQARRALVEALRQTTLDRLAISNPKAMP</sequence>
<keyword evidence="5" id="KW-1185">Reference proteome</keyword>
<dbReference type="EMBL" id="FOEQ01000004">
    <property type="protein sequence ID" value="SEQ89722.1"/>
    <property type="molecule type" value="Genomic_DNA"/>
</dbReference>
<protein>
    <submittedName>
        <fullName evidence="2">DUF6285 domain-containing protein</fullName>
    </submittedName>
</protein>
<dbReference type="InterPro" id="IPR046252">
    <property type="entry name" value="DUF6285"/>
</dbReference>
<evidence type="ECO:0000313" key="2">
    <source>
        <dbReference type="EMBL" id="MEE1879093.1"/>
    </source>
</evidence>
<evidence type="ECO:0000259" key="1">
    <source>
        <dbReference type="Pfam" id="PF19802"/>
    </source>
</evidence>
<gene>
    <name evidence="3" type="ORF">SAMN05216230_104213</name>
    <name evidence="2" type="ORF">V0R55_02885</name>
</gene>
<organism evidence="3 4">
    <name type="scientific">Pseudomonas soli</name>
    <dbReference type="NCBI Taxonomy" id="1306993"/>
    <lineage>
        <taxon>Bacteria</taxon>
        <taxon>Pseudomonadati</taxon>
        <taxon>Pseudomonadota</taxon>
        <taxon>Gammaproteobacteria</taxon>
        <taxon>Pseudomonadales</taxon>
        <taxon>Pseudomonadaceae</taxon>
        <taxon>Pseudomonas</taxon>
    </lineage>
</organism>
<evidence type="ECO:0000313" key="3">
    <source>
        <dbReference type="EMBL" id="SEQ89722.1"/>
    </source>
</evidence>
<reference evidence="3 4" key="1">
    <citation type="submission" date="2016-10" db="EMBL/GenBank/DDBJ databases">
        <authorList>
            <person name="de Groot N.N."/>
        </authorList>
    </citation>
    <scope>NUCLEOTIDE SEQUENCE [LARGE SCALE GENOMIC DNA]</scope>
    <source>
        <strain evidence="3 4">LMG 27941</strain>
    </source>
</reference>
<accession>A0A1H9JSD9</accession>
<dbReference type="Pfam" id="PF19802">
    <property type="entry name" value="DUF6285"/>
    <property type="match status" value="1"/>
</dbReference>
<name>A0A1H9JSD9_9PSED</name>
<evidence type="ECO:0000313" key="5">
    <source>
        <dbReference type="Proteomes" id="UP001329505"/>
    </source>
</evidence>
<dbReference type="EMBL" id="JAZDQQ010000002">
    <property type="protein sequence ID" value="MEE1879093.1"/>
    <property type="molecule type" value="Genomic_DNA"/>
</dbReference>
<proteinExistence type="predicted"/>
<dbReference type="GeneID" id="93677626"/>
<reference evidence="2 5" key="2">
    <citation type="submission" date="2024-01" db="EMBL/GenBank/DDBJ databases">
        <title>Unpublished Manusciprt.</title>
        <authorList>
            <person name="Duman M."/>
            <person name="Valdes E.G."/>
            <person name="Ajmi N."/>
            <person name="Altun S."/>
            <person name="Saticioglu I.B."/>
        </authorList>
    </citation>
    <scope>NUCLEOTIDE SEQUENCE [LARGE SCALE GENOMIC DNA]</scope>
    <source>
        <strain evidence="2 5">139P</strain>
    </source>
</reference>
<evidence type="ECO:0000313" key="4">
    <source>
        <dbReference type="Proteomes" id="UP000199221"/>
    </source>
</evidence>
<dbReference type="Proteomes" id="UP000199221">
    <property type="component" value="Unassembled WGS sequence"/>
</dbReference>
<dbReference type="RefSeq" id="WP_094011192.1">
    <property type="nucleotide sequence ID" value="NZ_CATKPM010000044.1"/>
</dbReference>